<gene>
    <name evidence="3" type="ORF">EWM59_02145</name>
</gene>
<dbReference type="Proteomes" id="UP000293162">
    <property type="component" value="Unassembled WGS sequence"/>
</dbReference>
<protein>
    <submittedName>
        <fullName evidence="3">Gfo/Idh/MocA family oxidoreductase</fullName>
    </submittedName>
</protein>
<dbReference type="PANTHER" id="PTHR43377:SF1">
    <property type="entry name" value="BILIVERDIN REDUCTASE A"/>
    <property type="match status" value="1"/>
</dbReference>
<name>A0A4Q5M5J1_9BACT</name>
<dbReference type="RefSeq" id="WP_130019297.1">
    <property type="nucleotide sequence ID" value="NZ_SEWF01000002.1"/>
</dbReference>
<comment type="caution">
    <text evidence="3">The sequence shown here is derived from an EMBL/GenBank/DDBJ whole genome shotgun (WGS) entry which is preliminary data.</text>
</comment>
<evidence type="ECO:0000259" key="1">
    <source>
        <dbReference type="Pfam" id="PF01408"/>
    </source>
</evidence>
<feature type="domain" description="GFO/IDH/MocA-like oxidoreductase" evidence="2">
    <location>
        <begin position="137"/>
        <end position="256"/>
    </location>
</feature>
<dbReference type="SUPFAM" id="SSF51735">
    <property type="entry name" value="NAD(P)-binding Rossmann-fold domains"/>
    <property type="match status" value="1"/>
</dbReference>
<dbReference type="SUPFAM" id="SSF55347">
    <property type="entry name" value="Glyceraldehyde-3-phosphate dehydrogenase-like, C-terminal domain"/>
    <property type="match status" value="1"/>
</dbReference>
<dbReference type="InterPro" id="IPR055170">
    <property type="entry name" value="GFO_IDH_MocA-like_dom"/>
</dbReference>
<evidence type="ECO:0000313" key="4">
    <source>
        <dbReference type="Proteomes" id="UP000293162"/>
    </source>
</evidence>
<accession>A0A4Q5M5J1</accession>
<evidence type="ECO:0000259" key="2">
    <source>
        <dbReference type="Pfam" id="PF22725"/>
    </source>
</evidence>
<dbReference type="GO" id="GO:0000166">
    <property type="term" value="F:nucleotide binding"/>
    <property type="evidence" value="ECO:0007669"/>
    <property type="project" value="InterPro"/>
</dbReference>
<dbReference type="Gene3D" id="3.30.360.10">
    <property type="entry name" value="Dihydrodipicolinate Reductase, domain 2"/>
    <property type="match status" value="1"/>
</dbReference>
<dbReference type="InterPro" id="IPR051450">
    <property type="entry name" value="Gfo/Idh/MocA_Oxidoreductases"/>
</dbReference>
<dbReference type="Pfam" id="PF22725">
    <property type="entry name" value="GFO_IDH_MocA_C3"/>
    <property type="match status" value="1"/>
</dbReference>
<proteinExistence type="predicted"/>
<feature type="domain" description="Gfo/Idh/MocA-like oxidoreductase N-terminal" evidence="1">
    <location>
        <begin position="7"/>
        <end position="119"/>
    </location>
</feature>
<organism evidence="3 4">
    <name type="scientific">Emticicia agri</name>
    <dbReference type="NCBI Taxonomy" id="2492393"/>
    <lineage>
        <taxon>Bacteria</taxon>
        <taxon>Pseudomonadati</taxon>
        <taxon>Bacteroidota</taxon>
        <taxon>Cytophagia</taxon>
        <taxon>Cytophagales</taxon>
        <taxon>Leadbetterellaceae</taxon>
        <taxon>Emticicia</taxon>
    </lineage>
</organism>
<evidence type="ECO:0000313" key="3">
    <source>
        <dbReference type="EMBL" id="RYU97515.1"/>
    </source>
</evidence>
<dbReference type="InterPro" id="IPR000683">
    <property type="entry name" value="Gfo/Idh/MocA-like_OxRdtase_N"/>
</dbReference>
<dbReference type="Gene3D" id="3.40.50.720">
    <property type="entry name" value="NAD(P)-binding Rossmann-like Domain"/>
    <property type="match status" value="1"/>
</dbReference>
<dbReference type="OrthoDB" id="9815825at2"/>
<reference evidence="3 4" key="1">
    <citation type="submission" date="2019-02" db="EMBL/GenBank/DDBJ databases">
        <title>Bacterial novel species Emticicia sp. 17J42-9 isolated from soil.</title>
        <authorList>
            <person name="Jung H.-Y."/>
        </authorList>
    </citation>
    <scope>NUCLEOTIDE SEQUENCE [LARGE SCALE GENOMIC DNA]</scope>
    <source>
        <strain evidence="3 4">17J42-9</strain>
    </source>
</reference>
<dbReference type="Pfam" id="PF01408">
    <property type="entry name" value="GFO_IDH_MocA"/>
    <property type="match status" value="1"/>
</dbReference>
<sequence>MSNKPHRIAMLGTGLIGWFYTKSLHEHRRPDRVQVVYSRSEERGKAFAEEWNIPKYTTSMEEAIKDKSVNVVIVGLPNDLHLEAIKLCCKYKKSVLCTKPLARTGAEAKKILEMVEKAGIFHGYLEDLAYTPKTLHALQSVKNGVIGRVTWARSREAHPGPHSSWFWDLKKAGGGAIVDLGCHCIEIARNYIGKDIRPVEVMCWAATQVKPIEAEDNAIALVKYANGAVAQFEVSWSFRGGMDLRDEVAGTEGVIRTDHFMRTGFEMFTAAQEASYVAEKAESASGWLFPVGDEVNSLGYTHMFTDMFDSLDNGTTPMESFYDGYIVNAVIDACYKSAKTKKWEPVVIKDWRGRTDVTEPSPFVDYDADHWHIKDEFLPDGRKKVILKEKVTGNIIQRVL</sequence>
<dbReference type="InterPro" id="IPR036291">
    <property type="entry name" value="NAD(P)-bd_dom_sf"/>
</dbReference>
<keyword evidence="4" id="KW-1185">Reference proteome</keyword>
<dbReference type="EMBL" id="SEWF01000002">
    <property type="protein sequence ID" value="RYU97515.1"/>
    <property type="molecule type" value="Genomic_DNA"/>
</dbReference>
<dbReference type="AlphaFoldDB" id="A0A4Q5M5J1"/>
<dbReference type="PANTHER" id="PTHR43377">
    <property type="entry name" value="BILIVERDIN REDUCTASE A"/>
    <property type="match status" value="1"/>
</dbReference>